<reference evidence="1" key="1">
    <citation type="submission" date="2019-05" db="EMBL/GenBank/DDBJ databases">
        <title>Revised genome assembly of Burkholderiaceae (previously Ralstonia) sp. PBA.</title>
        <authorList>
            <person name="Gan H.M."/>
        </authorList>
    </citation>
    <scope>NUCLEOTIDE SEQUENCE</scope>
    <source>
        <strain evidence="1">PBA</strain>
    </source>
</reference>
<dbReference type="EMBL" id="AKCV02000006">
    <property type="protein sequence ID" value="TMS59592.1"/>
    <property type="molecule type" value="Genomic_DNA"/>
</dbReference>
<protein>
    <submittedName>
        <fullName evidence="1">Tripartite tricarboxylate transporter substrate binding protein</fullName>
    </submittedName>
</protein>
<organism evidence="1 2">
    <name type="scientific">Imbroritus primus</name>
    <dbReference type="NCBI Taxonomy" id="3058603"/>
    <lineage>
        <taxon>Bacteria</taxon>
        <taxon>Pseudomonadati</taxon>
        <taxon>Pseudomonadota</taxon>
        <taxon>Betaproteobacteria</taxon>
        <taxon>Burkholderiales</taxon>
        <taxon>Burkholderiaceae</taxon>
        <taxon>Imbroritus</taxon>
    </lineage>
</organism>
<name>A0ACD3STN0_9BURK</name>
<sequence length="329" mass="34489">MTDSSRRFCLTALVAAAAMAAGTAFAQPAGHYPDKPIRLIVSSAAGGGADTVARLMAKKIGDALKQPVVVENRPGASGVVAANAVLGAPADGYTLLLGFTTMAQVPATTQIPLSYNPEKDFIPVSLIAKSWNVLFVNRKTNAKTVPELVAAMKANPRQFSYGSYGNGSTGHFMGALFAQQTKTEPSHVPYKGAAPMMTDLLAGVVSFAFPDIGSALPHIKSDRVQALAVTSGKRLSSLPDVPTMAELGIKGFDFGGWFGLFAPKGTPQAIVDVLSAQSMAAVKDREVQAKLVSMDLDPVGSNSKDFATFFHADMAKWAKIAKDANIKAE</sequence>
<accession>A0ACD3STN0</accession>
<evidence type="ECO:0000313" key="1">
    <source>
        <dbReference type="EMBL" id="TMS59592.1"/>
    </source>
</evidence>
<dbReference type="Proteomes" id="UP000004277">
    <property type="component" value="Unassembled WGS sequence"/>
</dbReference>
<proteinExistence type="predicted"/>
<keyword evidence="2" id="KW-1185">Reference proteome</keyword>
<gene>
    <name evidence="1" type="ORF">MW7_001645</name>
</gene>
<evidence type="ECO:0000313" key="2">
    <source>
        <dbReference type="Proteomes" id="UP000004277"/>
    </source>
</evidence>
<comment type="caution">
    <text evidence="1">The sequence shown here is derived from an EMBL/GenBank/DDBJ whole genome shotgun (WGS) entry which is preliminary data.</text>
</comment>